<evidence type="ECO:0000256" key="4">
    <source>
        <dbReference type="ARBA" id="ARBA00023163"/>
    </source>
</evidence>
<comment type="subcellular location">
    <subcellularLocation>
        <location evidence="1">Nucleus</location>
    </subcellularLocation>
</comment>
<dbReference type="PANTHER" id="PTHR31845:SF19">
    <property type="entry name" value="TRANSCRIPTION FACTOR DOMAIN-CONTAINING PROTEIN"/>
    <property type="match status" value="1"/>
</dbReference>
<dbReference type="SUPFAM" id="SSF57701">
    <property type="entry name" value="Zn2/Cys6 DNA-binding domain"/>
    <property type="match status" value="1"/>
</dbReference>
<keyword evidence="7" id="KW-0812">Transmembrane</keyword>
<evidence type="ECO:0000256" key="2">
    <source>
        <dbReference type="ARBA" id="ARBA00023015"/>
    </source>
</evidence>
<dbReference type="GO" id="GO:0000981">
    <property type="term" value="F:DNA-binding transcription factor activity, RNA polymerase II-specific"/>
    <property type="evidence" value="ECO:0007669"/>
    <property type="project" value="InterPro"/>
</dbReference>
<dbReference type="GO" id="GO:0008270">
    <property type="term" value="F:zinc ion binding"/>
    <property type="evidence" value="ECO:0007669"/>
    <property type="project" value="InterPro"/>
</dbReference>
<dbReference type="PANTHER" id="PTHR31845">
    <property type="entry name" value="FINGER DOMAIN PROTEIN, PUTATIVE-RELATED"/>
    <property type="match status" value="1"/>
</dbReference>
<keyword evidence="3" id="KW-0238">DNA-binding</keyword>
<dbReference type="GeneID" id="37031363"/>
<gene>
    <name evidence="9" type="ORF">BDZ90DRAFT_38360</name>
</gene>
<name>A0A316UM93_9BASI</name>
<dbReference type="Pfam" id="PF00172">
    <property type="entry name" value="Zn_clus"/>
    <property type="match status" value="1"/>
</dbReference>
<dbReference type="PROSITE" id="PS00463">
    <property type="entry name" value="ZN2_CY6_FUNGAL_1"/>
    <property type="match status" value="1"/>
</dbReference>
<reference evidence="9 10" key="1">
    <citation type="journal article" date="2018" name="Mol. Biol. Evol.">
        <title>Broad Genomic Sampling Reveals a Smut Pathogenic Ancestry of the Fungal Clade Ustilaginomycotina.</title>
        <authorList>
            <person name="Kijpornyongpan T."/>
            <person name="Mondo S.J."/>
            <person name="Barry K."/>
            <person name="Sandor L."/>
            <person name="Lee J."/>
            <person name="Lipzen A."/>
            <person name="Pangilinan J."/>
            <person name="LaButti K."/>
            <person name="Hainaut M."/>
            <person name="Henrissat B."/>
            <person name="Grigoriev I.V."/>
            <person name="Spatafora J.W."/>
            <person name="Aime M.C."/>
        </authorList>
    </citation>
    <scope>NUCLEOTIDE SEQUENCE [LARGE SCALE GENOMIC DNA]</scope>
    <source>
        <strain evidence="9 10">MCA 5214</strain>
    </source>
</reference>
<evidence type="ECO:0000256" key="1">
    <source>
        <dbReference type="ARBA" id="ARBA00004123"/>
    </source>
</evidence>
<protein>
    <recommendedName>
        <fullName evidence="8">Zn(2)-C6 fungal-type domain-containing protein</fullName>
    </recommendedName>
</protein>
<dbReference type="RefSeq" id="XP_025361024.1">
    <property type="nucleotide sequence ID" value="XM_025509540.1"/>
</dbReference>
<evidence type="ECO:0000256" key="5">
    <source>
        <dbReference type="ARBA" id="ARBA00023242"/>
    </source>
</evidence>
<keyword evidence="5" id="KW-0539">Nucleus</keyword>
<dbReference type="Proteomes" id="UP000245884">
    <property type="component" value="Unassembled WGS sequence"/>
</dbReference>
<accession>A0A316UM93</accession>
<evidence type="ECO:0000259" key="8">
    <source>
        <dbReference type="PROSITE" id="PS50048"/>
    </source>
</evidence>
<feature type="domain" description="Zn(2)-C6 fungal-type" evidence="8">
    <location>
        <begin position="59"/>
        <end position="90"/>
    </location>
</feature>
<dbReference type="CDD" id="cd00067">
    <property type="entry name" value="GAL4"/>
    <property type="match status" value="1"/>
</dbReference>
<feature type="compositionally biased region" description="Low complexity" evidence="6">
    <location>
        <begin position="166"/>
        <end position="178"/>
    </location>
</feature>
<dbReference type="InterPro" id="IPR051089">
    <property type="entry name" value="prtT"/>
</dbReference>
<evidence type="ECO:0000313" key="9">
    <source>
        <dbReference type="EMBL" id="PWN26412.1"/>
    </source>
</evidence>
<evidence type="ECO:0000256" key="3">
    <source>
        <dbReference type="ARBA" id="ARBA00023125"/>
    </source>
</evidence>
<dbReference type="InterPro" id="IPR001138">
    <property type="entry name" value="Zn2Cys6_DnaBD"/>
</dbReference>
<feature type="region of interest" description="Disordered" evidence="6">
    <location>
        <begin position="120"/>
        <end position="258"/>
    </location>
</feature>
<feature type="compositionally biased region" description="Low complexity" evidence="6">
    <location>
        <begin position="16"/>
        <end position="33"/>
    </location>
</feature>
<keyword evidence="10" id="KW-1185">Reference proteome</keyword>
<dbReference type="Gene3D" id="4.10.240.10">
    <property type="entry name" value="Zn(2)-C6 fungal-type DNA-binding domain"/>
    <property type="match status" value="1"/>
</dbReference>
<dbReference type="SMART" id="SM00066">
    <property type="entry name" value="GAL4"/>
    <property type="match status" value="1"/>
</dbReference>
<dbReference type="OrthoDB" id="39175at2759"/>
<dbReference type="GO" id="GO:0000976">
    <property type="term" value="F:transcription cis-regulatory region binding"/>
    <property type="evidence" value="ECO:0007669"/>
    <property type="project" value="TreeGrafter"/>
</dbReference>
<organism evidence="9 10">
    <name type="scientific">Jaminaea rosea</name>
    <dbReference type="NCBI Taxonomy" id="1569628"/>
    <lineage>
        <taxon>Eukaryota</taxon>
        <taxon>Fungi</taxon>
        <taxon>Dikarya</taxon>
        <taxon>Basidiomycota</taxon>
        <taxon>Ustilaginomycotina</taxon>
        <taxon>Exobasidiomycetes</taxon>
        <taxon>Microstromatales</taxon>
        <taxon>Microstromatales incertae sedis</taxon>
        <taxon>Jaminaea</taxon>
    </lineage>
</organism>
<dbReference type="PROSITE" id="PS50048">
    <property type="entry name" value="ZN2_CY6_FUNGAL_2"/>
    <property type="match status" value="1"/>
</dbReference>
<feature type="transmembrane region" description="Helical" evidence="7">
    <location>
        <begin position="730"/>
        <end position="747"/>
    </location>
</feature>
<dbReference type="GO" id="GO:0005634">
    <property type="term" value="C:nucleus"/>
    <property type="evidence" value="ECO:0007669"/>
    <property type="project" value="UniProtKB-SubCell"/>
</dbReference>
<feature type="compositionally biased region" description="Gly residues" evidence="6">
    <location>
        <begin position="39"/>
        <end position="54"/>
    </location>
</feature>
<keyword evidence="2" id="KW-0805">Transcription regulation</keyword>
<keyword evidence="7" id="KW-0472">Membrane</keyword>
<dbReference type="InterPro" id="IPR036864">
    <property type="entry name" value="Zn2-C6_fun-type_DNA-bd_sf"/>
</dbReference>
<evidence type="ECO:0000256" key="6">
    <source>
        <dbReference type="SAM" id="MobiDB-lite"/>
    </source>
</evidence>
<feature type="region of interest" description="Disordered" evidence="6">
    <location>
        <begin position="1"/>
        <end position="58"/>
    </location>
</feature>
<keyword evidence="4" id="KW-0804">Transcription</keyword>
<feature type="compositionally biased region" description="Low complexity" evidence="6">
    <location>
        <begin position="132"/>
        <end position="142"/>
    </location>
</feature>
<dbReference type="EMBL" id="KZ819671">
    <property type="protein sequence ID" value="PWN26412.1"/>
    <property type="molecule type" value="Genomic_DNA"/>
</dbReference>
<proteinExistence type="predicted"/>
<dbReference type="AlphaFoldDB" id="A0A316UM93"/>
<keyword evidence="7" id="KW-1133">Transmembrane helix</keyword>
<sequence>MPPVRTGEESSPPPAQSSSSAARMRVASPGTEGSPPPAGGGGSSSKDGGSGGGIKQQKACIHCRKSKVKCINDGGPPCRRCADARLECKFRLRADDETWREKTDDRLSQIARKLDDFISAAHPPHHRGGGSTSAAPGPSSLPYHHHHTHPSYPSMAPPPLPSPGIRARASSGATSSPSAPYPMMISKASPHSDHSWSMDHTSPGGPRQNSGPGGDVVNSSSHHHRRSSSMRGGDLLSAPPGVVMAGGPHSPGESLTPRYHNPPPLSSVPMLPPLTLDPSQGAVPSSLQAVSHHSAPFYLTNPLPMRWTSGISSKESYGAPVPYIGRDDPRLTCISRGLCPLERVRQLFMFFADRMQPHSFGFPTFPPSEQMTPLIISSIAMVASLHEASSRQYHGVLKGDVLSQLPTETDLTEEHSLDPELGIGVEEITAACIASSWLGGDEAWKLARTARWWALAYLRHYELNMTPGPFGGVGQGRSVTLGEALTILPPFRNIDLSVKLRIWLESYIVDAQQCFMLDRAPLAPMQTPHQYCETLRGVYYQNARDTAFHNGNANGGGANGGVPKLSQHDRQLIAHANLLDVLLEAQRAERMTDYSTLHHQNGGGGVDHGAQEEIVRVRLSQILAQMEAVDRWRELCRRDEDVSAATPSSMDLTFIYHLARAYIGSLALSLPSVSAAYTPNGSSEANHATSLSSSQVSLVSWAKEAALTSLELAQEKKGRGFGDRIVAMPTWYHFLLTQIVGFLLQLIQRKHRFLLAREARTILIKLEPFVQLYVFEINAHACLAPAFNFGGPTASGEEGAAPVPPPIPNASGRHPAAAMAEMMARGIAHVKAQSKG</sequence>
<evidence type="ECO:0000313" key="10">
    <source>
        <dbReference type="Proteomes" id="UP000245884"/>
    </source>
</evidence>
<dbReference type="STRING" id="1569628.A0A316UM93"/>
<evidence type="ECO:0000256" key="7">
    <source>
        <dbReference type="SAM" id="Phobius"/>
    </source>
</evidence>